<feature type="region of interest" description="Disordered" evidence="1">
    <location>
        <begin position="1"/>
        <end position="30"/>
    </location>
</feature>
<dbReference type="PANTHER" id="PTHR35075:SF1">
    <property type="entry name" value="A-KINASE ANCHOR PROTEIN 14"/>
    <property type="match status" value="1"/>
</dbReference>
<dbReference type="Pfam" id="PF14469">
    <property type="entry name" value="AKAP28"/>
    <property type="match status" value="1"/>
</dbReference>
<dbReference type="GO" id="GO:0034237">
    <property type="term" value="F:protein kinase A regulatory subunit binding"/>
    <property type="evidence" value="ECO:0007669"/>
    <property type="project" value="TreeGrafter"/>
</dbReference>
<dbReference type="AlphaFoldDB" id="A0A9N9QMX8"/>
<dbReference type="GO" id="GO:0005952">
    <property type="term" value="C:cAMP-dependent protein kinase complex"/>
    <property type="evidence" value="ECO:0007669"/>
    <property type="project" value="TreeGrafter"/>
</dbReference>
<evidence type="ECO:0000313" key="3">
    <source>
        <dbReference type="Proteomes" id="UP001152799"/>
    </source>
</evidence>
<proteinExistence type="predicted"/>
<reference evidence="2" key="1">
    <citation type="submission" date="2022-01" db="EMBL/GenBank/DDBJ databases">
        <authorList>
            <person name="King R."/>
        </authorList>
    </citation>
    <scope>NUCLEOTIDE SEQUENCE</scope>
</reference>
<dbReference type="PANTHER" id="PTHR35075">
    <property type="entry name" value="A-KINASE ANCHOR PROTEIN 14"/>
    <property type="match status" value="1"/>
</dbReference>
<dbReference type="InterPro" id="IPR053084">
    <property type="entry name" value="AKAP"/>
</dbReference>
<dbReference type="InterPro" id="IPR025663">
    <property type="entry name" value="AKAP_28"/>
</dbReference>
<dbReference type="EMBL" id="OU892278">
    <property type="protein sequence ID" value="CAG9764415.1"/>
    <property type="molecule type" value="Genomic_DNA"/>
</dbReference>
<evidence type="ECO:0000256" key="1">
    <source>
        <dbReference type="SAM" id="MobiDB-lite"/>
    </source>
</evidence>
<dbReference type="Proteomes" id="UP001152799">
    <property type="component" value="Chromosome 2"/>
</dbReference>
<name>A0A9N9QMX8_9CUCU</name>
<dbReference type="OrthoDB" id="2148342at2759"/>
<organism evidence="2 3">
    <name type="scientific">Ceutorhynchus assimilis</name>
    <name type="common">cabbage seed weevil</name>
    <dbReference type="NCBI Taxonomy" id="467358"/>
    <lineage>
        <taxon>Eukaryota</taxon>
        <taxon>Metazoa</taxon>
        <taxon>Ecdysozoa</taxon>
        <taxon>Arthropoda</taxon>
        <taxon>Hexapoda</taxon>
        <taxon>Insecta</taxon>
        <taxon>Pterygota</taxon>
        <taxon>Neoptera</taxon>
        <taxon>Endopterygota</taxon>
        <taxon>Coleoptera</taxon>
        <taxon>Polyphaga</taxon>
        <taxon>Cucujiformia</taxon>
        <taxon>Curculionidae</taxon>
        <taxon>Ceutorhynchinae</taxon>
        <taxon>Ceutorhynchus</taxon>
    </lineage>
</organism>
<keyword evidence="3" id="KW-1185">Reference proteome</keyword>
<gene>
    <name evidence="2" type="ORF">CEUTPL_LOCUS5055</name>
</gene>
<accession>A0A9N9QMX8</accession>
<evidence type="ECO:0000313" key="2">
    <source>
        <dbReference type="EMBL" id="CAG9764415.1"/>
    </source>
</evidence>
<sequence>MVGNGKHHEQEESEEAKDLSKSGFQEEARSETIFSEEAGELLYINPSLAGSEHLEIKENQPTKHKEVDFKNATEKFSVDIRKDIATVENIFGFYAPPIQQREFVGPIQSYAQVKEHFSNTDPVLIKITKNKIILENVDVNVTPTNAIDDDFPEESWEVTEGYDILKLLNPQPRIPTKVSAHTDLRHLAGLVSDPNHEVFGTDTMCSEFLSPESAAKGIVKDTILSATCEMKRRILEYGSHKPSYKDILQHQKLYSYWPSIRDFKKEQGKVYIKTYIDNRNHFFEDWKYNIFFCCQHSDSLSHHYIYEVIFGLPTKMYPIPQVTASLFFFMEASRVLPSQCPIEVTISLETSRRRMDPRKFFLRDNILLKILDEKITNFKTINF</sequence>
<protein>
    <submittedName>
        <fullName evidence="2">Uncharacterized protein</fullName>
    </submittedName>
</protein>